<gene>
    <name evidence="2" type="ORF">Rhe02_61170</name>
</gene>
<dbReference type="RefSeq" id="WP_203911820.1">
    <property type="nucleotide sequence ID" value="NZ_BONY01000044.1"/>
</dbReference>
<sequence length="185" mass="20097">MTFDIEWAPDVVIGRRYKRLQVAPAPPTIRLADPSDVDAIVAMHERCTARSLSYRYLSGTFRPTPAQLAQLVSPAQGCSLVAVDTCVIAVANLVGQGSCAEAAILVEDSWQGRGIGTAMMRHLFDVAPQHGIDGVELHLDAGNTPALRLIRKMSRQIDGEPQWSFDGPIITFSFTTTRPRTPPGD</sequence>
<dbReference type="EMBL" id="BONY01000044">
    <property type="protein sequence ID" value="GIH08050.1"/>
    <property type="molecule type" value="Genomic_DNA"/>
</dbReference>
<dbReference type="Pfam" id="PF00583">
    <property type="entry name" value="Acetyltransf_1"/>
    <property type="match status" value="1"/>
</dbReference>
<protein>
    <recommendedName>
        <fullName evidence="1">N-acetyltransferase domain-containing protein</fullName>
    </recommendedName>
</protein>
<feature type="domain" description="N-acetyltransferase" evidence="1">
    <location>
        <begin position="27"/>
        <end position="179"/>
    </location>
</feature>
<organism evidence="2 3">
    <name type="scientific">Rhizocola hellebori</name>
    <dbReference type="NCBI Taxonomy" id="1392758"/>
    <lineage>
        <taxon>Bacteria</taxon>
        <taxon>Bacillati</taxon>
        <taxon>Actinomycetota</taxon>
        <taxon>Actinomycetes</taxon>
        <taxon>Micromonosporales</taxon>
        <taxon>Micromonosporaceae</taxon>
        <taxon>Rhizocola</taxon>
    </lineage>
</organism>
<name>A0A8J3VIX8_9ACTN</name>
<dbReference type="GO" id="GO:0016747">
    <property type="term" value="F:acyltransferase activity, transferring groups other than amino-acyl groups"/>
    <property type="evidence" value="ECO:0007669"/>
    <property type="project" value="InterPro"/>
</dbReference>
<reference evidence="2" key="1">
    <citation type="submission" date="2021-01" db="EMBL/GenBank/DDBJ databases">
        <title>Whole genome shotgun sequence of Rhizocola hellebori NBRC 109834.</title>
        <authorList>
            <person name="Komaki H."/>
            <person name="Tamura T."/>
        </authorList>
    </citation>
    <scope>NUCLEOTIDE SEQUENCE</scope>
    <source>
        <strain evidence="2">NBRC 109834</strain>
    </source>
</reference>
<dbReference type="AlphaFoldDB" id="A0A8J3VIX8"/>
<dbReference type="InterPro" id="IPR016181">
    <property type="entry name" value="Acyl_CoA_acyltransferase"/>
</dbReference>
<accession>A0A8J3VIX8</accession>
<dbReference type="PROSITE" id="PS51186">
    <property type="entry name" value="GNAT"/>
    <property type="match status" value="1"/>
</dbReference>
<comment type="caution">
    <text evidence="2">The sequence shown here is derived from an EMBL/GenBank/DDBJ whole genome shotgun (WGS) entry which is preliminary data.</text>
</comment>
<dbReference type="CDD" id="cd04301">
    <property type="entry name" value="NAT_SF"/>
    <property type="match status" value="1"/>
</dbReference>
<dbReference type="InterPro" id="IPR000182">
    <property type="entry name" value="GNAT_dom"/>
</dbReference>
<evidence type="ECO:0000313" key="3">
    <source>
        <dbReference type="Proteomes" id="UP000612899"/>
    </source>
</evidence>
<proteinExistence type="predicted"/>
<dbReference type="Gene3D" id="3.40.630.30">
    <property type="match status" value="1"/>
</dbReference>
<evidence type="ECO:0000259" key="1">
    <source>
        <dbReference type="PROSITE" id="PS51186"/>
    </source>
</evidence>
<evidence type="ECO:0000313" key="2">
    <source>
        <dbReference type="EMBL" id="GIH08050.1"/>
    </source>
</evidence>
<dbReference type="Proteomes" id="UP000612899">
    <property type="component" value="Unassembled WGS sequence"/>
</dbReference>
<dbReference type="SUPFAM" id="SSF55729">
    <property type="entry name" value="Acyl-CoA N-acyltransferases (Nat)"/>
    <property type="match status" value="1"/>
</dbReference>
<keyword evidence="3" id="KW-1185">Reference proteome</keyword>